<dbReference type="InterPro" id="IPR041289">
    <property type="entry name" value="Bact_RF_family3"/>
</dbReference>
<dbReference type="AlphaFoldDB" id="A0A517M7Y5"/>
<dbReference type="Pfam" id="PF18845">
    <property type="entry name" value="baeRF_family3"/>
    <property type="match status" value="1"/>
</dbReference>
<sequence>MSTTTQETTLRTLKASDLKELANVCADPCVSILLPTHRTGREVQQAAIRLKNLLAQASDQLKSPGHDCSILDPVVSLSTTTDFWQHQADGLAIYLTTDQLWAFQLPHSVKERSCVGDSFFLSPLAPQHSRDGHCFALTLTWDDAKLYRCDGESMELVETDGLPAKFHDLVLPRDPEENLQNTSHRSVADTPGTSTAMFHGHGEGEDKIRADRQQYLTRVDDLVSSAVYNSNLPLVVVATKEVTGHFAATTDLAIDAKVDGSPSRWSDEKLNQQVCDAMSDPAGQAQSDFAERFGAAAAQSLASSDITEVIFAAKHGRIDSVMVCEKESVDDLVNLVVIQTLRHGGTVLRGANDSMPGGHAVAAIYRF</sequence>
<reference evidence="2 3" key="1">
    <citation type="submission" date="2019-02" db="EMBL/GenBank/DDBJ databases">
        <title>Deep-cultivation of Planctomycetes and their phenomic and genomic characterization uncovers novel biology.</title>
        <authorList>
            <person name="Wiegand S."/>
            <person name="Jogler M."/>
            <person name="Boedeker C."/>
            <person name="Pinto D."/>
            <person name="Vollmers J."/>
            <person name="Rivas-Marin E."/>
            <person name="Kohn T."/>
            <person name="Peeters S.H."/>
            <person name="Heuer A."/>
            <person name="Rast P."/>
            <person name="Oberbeckmann S."/>
            <person name="Bunk B."/>
            <person name="Jeske O."/>
            <person name="Meyerdierks A."/>
            <person name="Storesund J.E."/>
            <person name="Kallscheuer N."/>
            <person name="Luecker S."/>
            <person name="Lage O.M."/>
            <person name="Pohl T."/>
            <person name="Merkel B.J."/>
            <person name="Hornburger P."/>
            <person name="Mueller R.-W."/>
            <person name="Bruemmer F."/>
            <person name="Labrenz M."/>
            <person name="Spormann A.M."/>
            <person name="Op den Camp H."/>
            <person name="Overmann J."/>
            <person name="Amann R."/>
            <person name="Jetten M.S.M."/>
            <person name="Mascher T."/>
            <person name="Medema M.H."/>
            <person name="Devos D.P."/>
            <person name="Kaster A.-K."/>
            <person name="Ovreas L."/>
            <person name="Rohde M."/>
            <person name="Galperin M.Y."/>
            <person name="Jogler C."/>
        </authorList>
    </citation>
    <scope>NUCLEOTIDE SEQUENCE [LARGE SCALE GENOMIC DNA]</scope>
    <source>
        <strain evidence="2 3">EC9</strain>
    </source>
</reference>
<protein>
    <submittedName>
        <fullName evidence="2">Uncharacterized protein</fullName>
    </submittedName>
</protein>
<evidence type="ECO:0000313" key="3">
    <source>
        <dbReference type="Proteomes" id="UP000319557"/>
    </source>
</evidence>
<organism evidence="2 3">
    <name type="scientific">Rosistilla ulvae</name>
    <dbReference type="NCBI Taxonomy" id="1930277"/>
    <lineage>
        <taxon>Bacteria</taxon>
        <taxon>Pseudomonadati</taxon>
        <taxon>Planctomycetota</taxon>
        <taxon>Planctomycetia</taxon>
        <taxon>Pirellulales</taxon>
        <taxon>Pirellulaceae</taxon>
        <taxon>Rosistilla</taxon>
    </lineage>
</organism>
<dbReference type="KEGG" id="ruv:EC9_52210"/>
<accession>A0A517M7Y5</accession>
<gene>
    <name evidence="2" type="ORF">EC9_52210</name>
</gene>
<evidence type="ECO:0000256" key="1">
    <source>
        <dbReference type="SAM" id="MobiDB-lite"/>
    </source>
</evidence>
<proteinExistence type="predicted"/>
<feature type="region of interest" description="Disordered" evidence="1">
    <location>
        <begin position="176"/>
        <end position="202"/>
    </location>
</feature>
<dbReference type="OrthoDB" id="4393931at2"/>
<keyword evidence="3" id="KW-1185">Reference proteome</keyword>
<feature type="compositionally biased region" description="Polar residues" evidence="1">
    <location>
        <begin position="178"/>
        <end position="196"/>
    </location>
</feature>
<dbReference type="Proteomes" id="UP000319557">
    <property type="component" value="Chromosome"/>
</dbReference>
<dbReference type="RefSeq" id="WP_145348710.1">
    <property type="nucleotide sequence ID" value="NZ_CP036261.1"/>
</dbReference>
<evidence type="ECO:0000313" key="2">
    <source>
        <dbReference type="EMBL" id="QDS91002.1"/>
    </source>
</evidence>
<dbReference type="EMBL" id="CP036261">
    <property type="protein sequence ID" value="QDS91002.1"/>
    <property type="molecule type" value="Genomic_DNA"/>
</dbReference>
<name>A0A517M7Y5_9BACT</name>